<keyword evidence="5" id="KW-1185">Reference proteome</keyword>
<dbReference type="PROSITE" id="PS51318">
    <property type="entry name" value="TAT"/>
    <property type="match status" value="1"/>
</dbReference>
<dbReference type="GO" id="GO:0009253">
    <property type="term" value="P:peptidoglycan catabolic process"/>
    <property type="evidence" value="ECO:0007669"/>
    <property type="project" value="InterPro"/>
</dbReference>
<comment type="similarity">
    <text evidence="1">Belongs to the N-acetylmuramoyl-L-alanine amidase 2 family.</text>
</comment>
<sequence length="372" mass="38814">MTGNPLSRRDVVRGAVFLGVGAAAGGLSIAGAPPALAAPDESSVLAVPVPTIASCATWGARSPGSLSVISSSPDKIVIHHTAGANSTTYTQAHAYAMARSIQSFHMDGNGWSDSGQHFTISRGGYIMEGRHNSLARLRAGSGMVVGAHCPGQNDKGIGIENEGTYTSATPPAALYDKLVQFCAYICEQYDIGASRIYGHRDYIATACPGNVLYGMLPQLRTDVAEALAGGGTTPPPAFSTIIDNTTSGRFTASANWLTSSYSAERYGADYRYANPEAISDVAYYKANIPAEGTYRVEAWYPGIAGYNTATPYVVLAKSGSQTVVVDQSTGGGAWRSLGNFTLTAGDKNVVGVSRWSGATGYVVADAVRITRV</sequence>
<dbReference type="PANTHER" id="PTHR11022:SF41">
    <property type="entry name" value="PEPTIDOGLYCAN-RECOGNITION PROTEIN LC-RELATED"/>
    <property type="match status" value="1"/>
</dbReference>
<dbReference type="AlphaFoldDB" id="A0A927MF06"/>
<evidence type="ECO:0000313" key="5">
    <source>
        <dbReference type="Proteomes" id="UP000649753"/>
    </source>
</evidence>
<dbReference type="SUPFAM" id="SSF55846">
    <property type="entry name" value="N-acetylmuramoyl-L-alanine amidase-like"/>
    <property type="match status" value="1"/>
</dbReference>
<reference evidence="4" key="1">
    <citation type="submission" date="2020-10" db="EMBL/GenBank/DDBJ databases">
        <title>Sequencing the genomes of 1000 actinobacteria strains.</title>
        <authorList>
            <person name="Klenk H.-P."/>
        </authorList>
    </citation>
    <scope>NUCLEOTIDE SEQUENCE</scope>
    <source>
        <strain evidence="4">DSM 46832</strain>
    </source>
</reference>
<dbReference type="RefSeq" id="WP_318783490.1">
    <property type="nucleotide sequence ID" value="NZ_JADBEB010000001.1"/>
</dbReference>
<dbReference type="InterPro" id="IPR006619">
    <property type="entry name" value="PGRP_domain_met/bac"/>
</dbReference>
<evidence type="ECO:0008006" key="6">
    <source>
        <dbReference type="Google" id="ProtNLM"/>
    </source>
</evidence>
<dbReference type="CDD" id="cd14488">
    <property type="entry name" value="CBM6-CBM35-CBM36_like_2"/>
    <property type="match status" value="1"/>
</dbReference>
<evidence type="ECO:0000313" key="4">
    <source>
        <dbReference type="EMBL" id="MBE1490523.1"/>
    </source>
</evidence>
<dbReference type="PANTHER" id="PTHR11022">
    <property type="entry name" value="PEPTIDOGLYCAN RECOGNITION PROTEIN"/>
    <property type="match status" value="1"/>
</dbReference>
<proteinExistence type="inferred from homology"/>
<dbReference type="Gene3D" id="2.60.120.260">
    <property type="entry name" value="Galactose-binding domain-like"/>
    <property type="match status" value="1"/>
</dbReference>
<dbReference type="EMBL" id="JADBEB010000001">
    <property type="protein sequence ID" value="MBE1490523.1"/>
    <property type="molecule type" value="Genomic_DNA"/>
</dbReference>
<feature type="domain" description="N-acetylmuramoyl-L-alanine amidase" evidence="2">
    <location>
        <begin position="61"/>
        <end position="209"/>
    </location>
</feature>
<name>A0A927MF06_9ACTN</name>
<dbReference type="CDD" id="cd06583">
    <property type="entry name" value="PGRP"/>
    <property type="match status" value="1"/>
</dbReference>
<dbReference type="GO" id="GO:0008270">
    <property type="term" value="F:zinc ion binding"/>
    <property type="evidence" value="ECO:0007669"/>
    <property type="project" value="InterPro"/>
</dbReference>
<evidence type="ECO:0000259" key="3">
    <source>
        <dbReference type="SMART" id="SM00701"/>
    </source>
</evidence>
<comment type="caution">
    <text evidence="4">The sequence shown here is derived from an EMBL/GenBank/DDBJ whole genome shotgun (WGS) entry which is preliminary data.</text>
</comment>
<dbReference type="InterPro" id="IPR015510">
    <property type="entry name" value="PGRP"/>
</dbReference>
<dbReference type="InterPro" id="IPR036505">
    <property type="entry name" value="Amidase/PGRP_sf"/>
</dbReference>
<feature type="domain" description="Peptidoglycan recognition protein family" evidence="3">
    <location>
        <begin position="50"/>
        <end position="203"/>
    </location>
</feature>
<dbReference type="InterPro" id="IPR006311">
    <property type="entry name" value="TAT_signal"/>
</dbReference>
<evidence type="ECO:0000259" key="2">
    <source>
        <dbReference type="SMART" id="SM00644"/>
    </source>
</evidence>
<evidence type="ECO:0000256" key="1">
    <source>
        <dbReference type="ARBA" id="ARBA00007553"/>
    </source>
</evidence>
<organism evidence="4 5">
    <name type="scientific">Plantactinospora soyae</name>
    <dbReference type="NCBI Taxonomy" id="1544732"/>
    <lineage>
        <taxon>Bacteria</taxon>
        <taxon>Bacillati</taxon>
        <taxon>Actinomycetota</taxon>
        <taxon>Actinomycetes</taxon>
        <taxon>Micromonosporales</taxon>
        <taxon>Micromonosporaceae</taxon>
        <taxon>Plantactinospora</taxon>
    </lineage>
</organism>
<dbReference type="Gene3D" id="3.40.80.10">
    <property type="entry name" value="Peptidoglycan recognition protein-like"/>
    <property type="match status" value="1"/>
</dbReference>
<dbReference type="Pfam" id="PF25275">
    <property type="entry name" value="Golvesin_C"/>
    <property type="match status" value="1"/>
</dbReference>
<accession>A0A927MF06</accession>
<gene>
    <name evidence="4" type="ORF">H4W31_006161</name>
</gene>
<dbReference type="Pfam" id="PF01510">
    <property type="entry name" value="Amidase_2"/>
    <property type="match status" value="1"/>
</dbReference>
<dbReference type="Proteomes" id="UP000649753">
    <property type="component" value="Unassembled WGS sequence"/>
</dbReference>
<dbReference type="SMART" id="SM00644">
    <property type="entry name" value="Ami_2"/>
    <property type="match status" value="1"/>
</dbReference>
<dbReference type="SMART" id="SM00701">
    <property type="entry name" value="PGRP"/>
    <property type="match status" value="1"/>
</dbReference>
<dbReference type="GO" id="GO:0008745">
    <property type="term" value="F:N-acetylmuramoyl-L-alanine amidase activity"/>
    <property type="evidence" value="ECO:0007669"/>
    <property type="project" value="InterPro"/>
</dbReference>
<dbReference type="InterPro" id="IPR002502">
    <property type="entry name" value="Amidase_domain"/>
</dbReference>
<protein>
    <recommendedName>
        <fullName evidence="6">N-acetylmuramoyl-L-alanine amidase</fullName>
    </recommendedName>
</protein>
<dbReference type="InterPro" id="IPR033803">
    <property type="entry name" value="CBD-like_Golvesin-Xly"/>
</dbReference>